<name>A0A0T7FB55_NEOGA</name>
<dbReference type="GO" id="GO:0003677">
    <property type="term" value="F:DNA binding"/>
    <property type="evidence" value="ECO:0007669"/>
    <property type="project" value="InterPro"/>
</dbReference>
<evidence type="ECO:0000313" key="2">
    <source>
        <dbReference type="Proteomes" id="UP000046176"/>
    </source>
</evidence>
<protein>
    <recommendedName>
        <fullName evidence="3">Transcriptional regulator</fullName>
    </recommendedName>
</protein>
<dbReference type="InterPro" id="IPR010982">
    <property type="entry name" value="Lambda_DNA-bd_dom_sf"/>
</dbReference>
<evidence type="ECO:0008006" key="3">
    <source>
        <dbReference type="Google" id="ProtNLM"/>
    </source>
</evidence>
<proteinExistence type="predicted"/>
<dbReference type="RefSeq" id="WP_046665201.1">
    <property type="nucleotide sequence ID" value="NZ_CCRH01000002.1"/>
</dbReference>
<dbReference type="AlphaFoldDB" id="A0A0T7FB55"/>
<reference evidence="1 2" key="1">
    <citation type="submission" date="2014-08" db="EMBL/GenBank/DDBJ databases">
        <authorList>
            <person name="Chen Y.-H."/>
        </authorList>
    </citation>
    <scope>NUCLEOTIDE SEQUENCE [LARGE SCALE GENOMIC DNA]</scope>
</reference>
<dbReference type="Proteomes" id="UP000046176">
    <property type="component" value="Unassembled WGS sequence"/>
</dbReference>
<organism evidence="1 2">
    <name type="scientific">Neorhizobium galegae bv. officinalis</name>
    <dbReference type="NCBI Taxonomy" id="323656"/>
    <lineage>
        <taxon>Bacteria</taxon>
        <taxon>Pseudomonadati</taxon>
        <taxon>Pseudomonadota</taxon>
        <taxon>Alphaproteobacteria</taxon>
        <taxon>Hyphomicrobiales</taxon>
        <taxon>Rhizobiaceae</taxon>
        <taxon>Rhizobium/Agrobacterium group</taxon>
        <taxon>Neorhizobium</taxon>
    </lineage>
</organism>
<sequence>MMRGPQAGRPAVDHVAKATSAHGGKLPDWVQVLAEACQGSSQSAIAKKLDYSPAVVSSILSNTYRGDVSRVELMVRGALMAETVPCPALGDIARNVCLDWQSKPYAATSSHRAAMYHACRNCPFSRIAGSNPTGDEE</sequence>
<dbReference type="EMBL" id="CCRH01000002">
    <property type="protein sequence ID" value="CDZ32181.1"/>
    <property type="molecule type" value="Genomic_DNA"/>
</dbReference>
<dbReference type="Gene3D" id="1.10.260.40">
    <property type="entry name" value="lambda repressor-like DNA-binding domains"/>
    <property type="match status" value="1"/>
</dbReference>
<dbReference type="OrthoDB" id="6064795at2"/>
<evidence type="ECO:0000313" key="1">
    <source>
        <dbReference type="EMBL" id="CDZ32181.1"/>
    </source>
</evidence>
<accession>A0A0T7FB55</accession>
<gene>
    <name evidence="1" type="ORF">NGAL_HAMBI1145_09520</name>
</gene>